<keyword evidence="1" id="KW-1133">Transmembrane helix</keyword>
<organism evidence="2">
    <name type="scientific">bioreactor metagenome</name>
    <dbReference type="NCBI Taxonomy" id="1076179"/>
    <lineage>
        <taxon>unclassified sequences</taxon>
        <taxon>metagenomes</taxon>
        <taxon>ecological metagenomes</taxon>
    </lineage>
</organism>
<accession>A0A645B7P6</accession>
<feature type="transmembrane region" description="Helical" evidence="1">
    <location>
        <begin position="20"/>
        <end position="42"/>
    </location>
</feature>
<dbReference type="AlphaFoldDB" id="A0A645B7P6"/>
<dbReference type="EMBL" id="VSSQ01017162">
    <property type="protein sequence ID" value="MPM59183.1"/>
    <property type="molecule type" value="Genomic_DNA"/>
</dbReference>
<protein>
    <submittedName>
        <fullName evidence="2">Uncharacterized protein</fullName>
    </submittedName>
</protein>
<evidence type="ECO:0000313" key="2">
    <source>
        <dbReference type="EMBL" id="MPM59183.1"/>
    </source>
</evidence>
<proteinExistence type="predicted"/>
<evidence type="ECO:0000256" key="1">
    <source>
        <dbReference type="SAM" id="Phobius"/>
    </source>
</evidence>
<gene>
    <name evidence="2" type="ORF">SDC9_106023</name>
</gene>
<reference evidence="2" key="1">
    <citation type="submission" date="2019-08" db="EMBL/GenBank/DDBJ databases">
        <authorList>
            <person name="Kucharzyk K."/>
            <person name="Murdoch R.W."/>
            <person name="Higgins S."/>
            <person name="Loffler F."/>
        </authorList>
    </citation>
    <scope>NUCLEOTIDE SEQUENCE</scope>
</reference>
<name>A0A645B7P6_9ZZZZ</name>
<keyword evidence="1" id="KW-0472">Membrane</keyword>
<feature type="transmembrane region" description="Helical" evidence="1">
    <location>
        <begin position="62"/>
        <end position="90"/>
    </location>
</feature>
<keyword evidence="1" id="KW-0812">Transmembrane</keyword>
<comment type="caution">
    <text evidence="2">The sequence shown here is derived from an EMBL/GenBank/DDBJ whole genome shotgun (WGS) entry which is preliminary data.</text>
</comment>
<sequence>MKQQESKLKTRKVSHKKQIAAFSVFVIMMMAAEPGSAAYVFNGTLSDLGQVITDFLTLSDELIQLVIFGVVITAAGAVGGFITGFFGMLLGNMRVRI</sequence>